<sequence>MLVSGHHEIYRTVINAAYLTATSLLGRECTVAPKEKPCYRCSGVGHISRDCPQAPSGDGYSGATGGQECYKCGHVGHIARNCSQGGYSGDGYGGRQHTCYSCGGHGHMARDCTHGQKCYNCGEVGHVSRDCPSEARGERVCYKCKQPGHVQAACPN</sequence>
<dbReference type="VEuPathDB" id="FungiDB:F9C07_2069640"/>
<keyword evidence="1" id="KW-0863">Zinc-finger</keyword>
<keyword evidence="1" id="KW-0479">Metal-binding</keyword>
<feature type="domain" description="CCHC-type" evidence="2">
    <location>
        <begin position="69"/>
        <end position="84"/>
    </location>
</feature>
<dbReference type="FunFam" id="4.10.60.10:FF:000023">
    <property type="entry name" value="Cellular nucleic acid-binding protein homolog"/>
    <property type="match status" value="1"/>
</dbReference>
<dbReference type="PANTHER" id="PTHR23002">
    <property type="entry name" value="ZINC FINGER CCHC DOMAIN CONTAINING PROTEIN"/>
    <property type="match status" value="1"/>
</dbReference>
<dbReference type="InterPro" id="IPR036875">
    <property type="entry name" value="Znf_CCHC_sf"/>
</dbReference>
<evidence type="ECO:0000256" key="1">
    <source>
        <dbReference type="PROSITE-ProRule" id="PRU00047"/>
    </source>
</evidence>
<dbReference type="EMBL" id="CP044618">
    <property type="protein sequence ID" value="QRD90359.1"/>
    <property type="molecule type" value="Genomic_DNA"/>
</dbReference>
<feature type="domain" description="CCHC-type" evidence="2">
    <location>
        <begin position="117"/>
        <end position="133"/>
    </location>
</feature>
<dbReference type="Proteomes" id="UP000596276">
    <property type="component" value="Chromosome 4"/>
</dbReference>
<dbReference type="Gene3D" id="4.10.60.10">
    <property type="entry name" value="Zinc finger, CCHC-type"/>
    <property type="match status" value="3"/>
</dbReference>
<protein>
    <recommendedName>
        <fullName evidence="2">CCHC-type domain-containing protein</fullName>
    </recommendedName>
</protein>
<evidence type="ECO:0000259" key="2">
    <source>
        <dbReference type="PROSITE" id="PS50158"/>
    </source>
</evidence>
<accession>A0A7U2QZG3</accession>
<dbReference type="VEuPathDB" id="FungiDB:AFLA_002740"/>
<dbReference type="SUPFAM" id="SSF57756">
    <property type="entry name" value="Retrovirus zinc finger-like domains"/>
    <property type="match status" value="4"/>
</dbReference>
<dbReference type="InterPro" id="IPR001878">
    <property type="entry name" value="Znf_CCHC"/>
</dbReference>
<dbReference type="Pfam" id="PF00098">
    <property type="entry name" value="zf-CCHC"/>
    <property type="match status" value="5"/>
</dbReference>
<dbReference type="GO" id="GO:0008270">
    <property type="term" value="F:zinc ion binding"/>
    <property type="evidence" value="ECO:0007669"/>
    <property type="project" value="UniProtKB-KW"/>
</dbReference>
<feature type="domain" description="CCHC-type" evidence="2">
    <location>
        <begin position="38"/>
        <end position="53"/>
    </location>
</feature>
<feature type="domain" description="CCHC-type" evidence="2">
    <location>
        <begin position="99"/>
        <end position="112"/>
    </location>
</feature>
<gene>
    <name evidence="3" type="ORF">F9C07_2069640</name>
</gene>
<evidence type="ECO:0000313" key="3">
    <source>
        <dbReference type="EMBL" id="QRD90359.1"/>
    </source>
</evidence>
<dbReference type="InterPro" id="IPR051714">
    <property type="entry name" value="Znf_CCHC_NABP"/>
</dbReference>
<feature type="domain" description="CCHC-type" evidence="2">
    <location>
        <begin position="141"/>
        <end position="156"/>
    </location>
</feature>
<proteinExistence type="predicted"/>
<reference evidence="4" key="1">
    <citation type="journal article" date="2021" name="G3 (Bethesda)">
        <title>Chromosome assembled and annotated genome sequence of Aspergillus flavus NRRL 3357.</title>
        <authorList>
            <person name="Skerker J.M."/>
            <person name="Pianalto K.M."/>
            <person name="Mondo S.J."/>
            <person name="Yang K."/>
            <person name="Arkin A.P."/>
            <person name="Keller N.P."/>
            <person name="Grigoriev I.V."/>
            <person name="Louise Glass N.L."/>
        </authorList>
    </citation>
    <scope>NUCLEOTIDE SEQUENCE [LARGE SCALE GENOMIC DNA]</scope>
    <source>
        <strain evidence="4">ATCC 200026 / FGSC A1120 / IAM 13836 / NRRL 3357 / JCM 12722 / SRRC 167</strain>
    </source>
</reference>
<keyword evidence="4" id="KW-1185">Reference proteome</keyword>
<organism evidence="3 4">
    <name type="scientific">Aspergillus flavus (strain ATCC 200026 / FGSC A1120 / IAM 13836 / NRRL 3357 / JCM 12722 / SRRC 167)</name>
    <dbReference type="NCBI Taxonomy" id="332952"/>
    <lineage>
        <taxon>Eukaryota</taxon>
        <taxon>Fungi</taxon>
        <taxon>Dikarya</taxon>
        <taxon>Ascomycota</taxon>
        <taxon>Pezizomycotina</taxon>
        <taxon>Eurotiomycetes</taxon>
        <taxon>Eurotiomycetidae</taxon>
        <taxon>Eurotiales</taxon>
        <taxon>Aspergillaceae</taxon>
        <taxon>Aspergillus</taxon>
        <taxon>Aspergillus subgen. Circumdati</taxon>
    </lineage>
</organism>
<keyword evidence="1" id="KW-0862">Zinc</keyword>
<evidence type="ECO:0000313" key="4">
    <source>
        <dbReference type="Proteomes" id="UP000596276"/>
    </source>
</evidence>
<dbReference type="AlphaFoldDB" id="A0A7U2QZG3"/>
<name>A0A7U2QZG3_ASPFN</name>
<dbReference type="GO" id="GO:0003676">
    <property type="term" value="F:nucleic acid binding"/>
    <property type="evidence" value="ECO:0007669"/>
    <property type="project" value="InterPro"/>
</dbReference>
<dbReference type="PROSITE" id="PS50158">
    <property type="entry name" value="ZF_CCHC"/>
    <property type="match status" value="5"/>
</dbReference>
<dbReference type="SMART" id="SM00343">
    <property type="entry name" value="ZnF_C2HC"/>
    <property type="match status" value="5"/>
</dbReference>